<dbReference type="EMBL" id="NVMX01000088">
    <property type="protein sequence ID" value="PDZ94947.1"/>
    <property type="molecule type" value="Genomic_DNA"/>
</dbReference>
<comment type="similarity">
    <text evidence="2">Belongs to the acyltransferase 3 family.</text>
</comment>
<dbReference type="Pfam" id="PF01757">
    <property type="entry name" value="Acyl_transf_3"/>
    <property type="match status" value="1"/>
</dbReference>
<keyword evidence="3" id="KW-0472">Membrane</keyword>
<comment type="caution">
    <text evidence="5">The sequence shown here is derived from an EMBL/GenBank/DDBJ whole genome shotgun (WGS) entry which is preliminary data.</text>
</comment>
<dbReference type="PANTHER" id="PTHR37312:SF1">
    <property type="entry name" value="MEMBRANE-BOUND ACYLTRANSFERASE YKRP-RELATED"/>
    <property type="match status" value="1"/>
</dbReference>
<protein>
    <submittedName>
        <fullName evidence="5">Acyltransferase</fullName>
    </submittedName>
</protein>
<organism evidence="5 6">
    <name type="scientific">Bacillus cereus</name>
    <dbReference type="NCBI Taxonomy" id="1396"/>
    <lineage>
        <taxon>Bacteria</taxon>
        <taxon>Bacillati</taxon>
        <taxon>Bacillota</taxon>
        <taxon>Bacilli</taxon>
        <taxon>Bacillales</taxon>
        <taxon>Bacillaceae</taxon>
        <taxon>Bacillus</taxon>
        <taxon>Bacillus cereus group</taxon>
    </lineage>
</organism>
<feature type="transmembrane region" description="Helical" evidence="3">
    <location>
        <begin position="183"/>
        <end position="201"/>
    </location>
</feature>
<keyword evidence="5" id="KW-0012">Acyltransferase</keyword>
<name>A0A9X6STP2_BACCE</name>
<dbReference type="GO" id="GO:0016747">
    <property type="term" value="F:acyltransferase activity, transferring groups other than amino-acyl groups"/>
    <property type="evidence" value="ECO:0007669"/>
    <property type="project" value="InterPro"/>
</dbReference>
<keyword evidence="3" id="KW-1133">Transmembrane helix</keyword>
<proteinExistence type="inferred from homology"/>
<evidence type="ECO:0000313" key="5">
    <source>
        <dbReference type="EMBL" id="PDZ94947.1"/>
    </source>
</evidence>
<feature type="transmembrane region" description="Helical" evidence="3">
    <location>
        <begin position="231"/>
        <end position="248"/>
    </location>
</feature>
<dbReference type="InterPro" id="IPR052734">
    <property type="entry name" value="Nod_factor_acetyltransferase"/>
</dbReference>
<evidence type="ECO:0000256" key="1">
    <source>
        <dbReference type="ARBA" id="ARBA00004370"/>
    </source>
</evidence>
<feature type="transmembrane region" description="Helical" evidence="3">
    <location>
        <begin position="260"/>
        <end position="277"/>
    </location>
</feature>
<dbReference type="RefSeq" id="WP_098006405.1">
    <property type="nucleotide sequence ID" value="NZ_NVMX01000088.1"/>
</dbReference>
<evidence type="ECO:0000256" key="3">
    <source>
        <dbReference type="SAM" id="Phobius"/>
    </source>
</evidence>
<comment type="subcellular location">
    <subcellularLocation>
        <location evidence="1">Membrane</location>
    </subcellularLocation>
</comment>
<feature type="transmembrane region" description="Helical" evidence="3">
    <location>
        <begin position="72"/>
        <end position="95"/>
    </location>
</feature>
<dbReference type="InterPro" id="IPR002656">
    <property type="entry name" value="Acyl_transf_3_dom"/>
</dbReference>
<evidence type="ECO:0000259" key="4">
    <source>
        <dbReference type="Pfam" id="PF01757"/>
    </source>
</evidence>
<keyword evidence="3" id="KW-0812">Transmembrane</keyword>
<sequence>MNTKTREYYFDNAKFMLIFLVVLGHSIRPFVESNEWINSLYVGIYFFHMPAFILVSGYFSKNFRKAGHYKKLIIKLLLPYLVFETIYSLFISAVFHEKSESIFITPYWIMWFLVSLFCWHVLLFIFTKLPFPFILSVIIAVLAGYVDELGKDFSLLRTFTFFPFFFAGYLLQKHHFDYLKNKVIRFASGVFFISLFSYTYFSNNESLRWLWASRSYSYYGYKGFEAAEYRIIYLFVMFLACAAFFSLVTHKKTYFSKLGAYTLYTYLLHGFWIRFLLDKEHFIKDIETIWDFGLLLIFVITICLVTTMPIIRKATSFIVEPYGFLSKLKHNYMHFRFHIIKAKHR</sequence>
<feature type="transmembrane region" description="Helical" evidence="3">
    <location>
        <begin position="12"/>
        <end position="31"/>
    </location>
</feature>
<gene>
    <name evidence="5" type="ORF">CON36_31110</name>
</gene>
<feature type="transmembrane region" description="Helical" evidence="3">
    <location>
        <begin position="37"/>
        <end position="60"/>
    </location>
</feature>
<feature type="transmembrane region" description="Helical" evidence="3">
    <location>
        <begin position="131"/>
        <end position="147"/>
    </location>
</feature>
<dbReference type="PANTHER" id="PTHR37312">
    <property type="entry name" value="MEMBRANE-BOUND ACYLTRANSFERASE YKRP-RELATED"/>
    <property type="match status" value="1"/>
</dbReference>
<keyword evidence="5" id="KW-0808">Transferase</keyword>
<evidence type="ECO:0000256" key="2">
    <source>
        <dbReference type="ARBA" id="ARBA00007400"/>
    </source>
</evidence>
<evidence type="ECO:0000313" key="6">
    <source>
        <dbReference type="Proteomes" id="UP000219922"/>
    </source>
</evidence>
<reference evidence="5 6" key="1">
    <citation type="submission" date="2017-09" db="EMBL/GenBank/DDBJ databases">
        <title>Large-scale bioinformatics analysis of Bacillus genomes uncovers conserved roles of natural products in bacterial physiology.</title>
        <authorList>
            <consortium name="Agbiome Team Llc"/>
            <person name="Bleich R.M."/>
            <person name="Grubbs K.J."/>
            <person name="Santa Maria K.C."/>
            <person name="Allen S.E."/>
            <person name="Farag S."/>
            <person name="Shank E.A."/>
            <person name="Bowers A."/>
        </authorList>
    </citation>
    <scope>NUCLEOTIDE SEQUENCE [LARGE SCALE GENOMIC DNA]</scope>
    <source>
        <strain evidence="5 6">AFS092789</strain>
    </source>
</reference>
<feature type="domain" description="Acyltransferase 3" evidence="4">
    <location>
        <begin position="8"/>
        <end position="307"/>
    </location>
</feature>
<dbReference type="AlphaFoldDB" id="A0A9X6STP2"/>
<feature type="transmembrane region" description="Helical" evidence="3">
    <location>
        <begin position="153"/>
        <end position="171"/>
    </location>
</feature>
<feature type="transmembrane region" description="Helical" evidence="3">
    <location>
        <begin position="107"/>
        <end position="126"/>
    </location>
</feature>
<accession>A0A9X6STP2</accession>
<feature type="transmembrane region" description="Helical" evidence="3">
    <location>
        <begin position="289"/>
        <end position="311"/>
    </location>
</feature>
<dbReference type="Proteomes" id="UP000219922">
    <property type="component" value="Unassembled WGS sequence"/>
</dbReference>